<evidence type="ECO:0000256" key="4">
    <source>
        <dbReference type="ARBA" id="ARBA00022679"/>
    </source>
</evidence>
<dbReference type="Proteomes" id="UP000255334">
    <property type="component" value="Unassembled WGS sequence"/>
</dbReference>
<dbReference type="GO" id="GO:0004721">
    <property type="term" value="F:phosphoprotein phosphatase activity"/>
    <property type="evidence" value="ECO:0007669"/>
    <property type="project" value="TreeGrafter"/>
</dbReference>
<dbReference type="GO" id="GO:0005886">
    <property type="term" value="C:plasma membrane"/>
    <property type="evidence" value="ECO:0007669"/>
    <property type="project" value="TreeGrafter"/>
</dbReference>
<name>A0A370XDN1_9GAMM</name>
<dbReference type="PANTHER" id="PTHR45453">
    <property type="entry name" value="PHOSPHATE REGULON SENSOR PROTEIN PHOR"/>
    <property type="match status" value="1"/>
</dbReference>
<dbReference type="Gene3D" id="3.30.565.10">
    <property type="entry name" value="Histidine kinase-like ATPase, C-terminal domain"/>
    <property type="match status" value="1"/>
</dbReference>
<dbReference type="InterPro" id="IPR036890">
    <property type="entry name" value="HATPase_C_sf"/>
</dbReference>
<evidence type="ECO:0000313" key="8">
    <source>
        <dbReference type="EMBL" id="RDS86387.1"/>
    </source>
</evidence>
<dbReference type="GO" id="GO:0016036">
    <property type="term" value="P:cellular response to phosphate starvation"/>
    <property type="evidence" value="ECO:0007669"/>
    <property type="project" value="TreeGrafter"/>
</dbReference>
<keyword evidence="5" id="KW-0418">Kinase</keyword>
<gene>
    <name evidence="8" type="ORF">DWU99_03795</name>
</gene>
<dbReference type="PANTHER" id="PTHR45453:SF1">
    <property type="entry name" value="PHOSPHATE REGULON SENSOR PROTEIN PHOR"/>
    <property type="match status" value="1"/>
</dbReference>
<dbReference type="PRINTS" id="PR00344">
    <property type="entry name" value="BCTRLSENSOR"/>
</dbReference>
<dbReference type="OrthoDB" id="9813151at2"/>
<keyword evidence="4" id="KW-0808">Transferase</keyword>
<sequence length="116" mass="12446">MAAGHAGKHRQSRPARISIRWERAGDSANYSVIDTGYCIPADHLARLTERFYHVSSSGSRDSGGTGLGLSIVKHVLGLHQARLDIRSTPAQGSTFTCGFGHERLLAPETHDTHAAG</sequence>
<dbReference type="EC" id="2.7.13.3" evidence="2"/>
<dbReference type="InterPro" id="IPR050351">
    <property type="entry name" value="BphY/WalK/GraS-like"/>
</dbReference>
<evidence type="ECO:0000256" key="3">
    <source>
        <dbReference type="ARBA" id="ARBA00022553"/>
    </source>
</evidence>
<reference evidence="8 9" key="1">
    <citation type="submission" date="2018-07" db="EMBL/GenBank/DDBJ databases">
        <title>Dyella monticola sp. nov. and Dyella psychrodurans sp. nov. isolated from monsoon evergreen broad-leaved forest soil of Dinghu Mountain, China.</title>
        <authorList>
            <person name="Gao Z."/>
            <person name="Qiu L."/>
        </authorList>
    </citation>
    <scope>NUCLEOTIDE SEQUENCE [LARGE SCALE GENOMIC DNA]</scope>
    <source>
        <strain evidence="8 9">4MSK11</strain>
    </source>
</reference>
<proteinExistence type="predicted"/>
<keyword evidence="3" id="KW-0597">Phosphoprotein</keyword>
<dbReference type="InterPro" id="IPR003594">
    <property type="entry name" value="HATPase_dom"/>
</dbReference>
<evidence type="ECO:0000259" key="7">
    <source>
        <dbReference type="PROSITE" id="PS50109"/>
    </source>
</evidence>
<evidence type="ECO:0000256" key="5">
    <source>
        <dbReference type="ARBA" id="ARBA00022777"/>
    </source>
</evidence>
<feature type="domain" description="Histidine kinase" evidence="7">
    <location>
        <begin position="1"/>
        <end position="103"/>
    </location>
</feature>
<evidence type="ECO:0000256" key="1">
    <source>
        <dbReference type="ARBA" id="ARBA00000085"/>
    </source>
</evidence>
<organism evidence="8 9">
    <name type="scientific">Dyella psychrodurans</name>
    <dbReference type="NCBI Taxonomy" id="1927960"/>
    <lineage>
        <taxon>Bacteria</taxon>
        <taxon>Pseudomonadati</taxon>
        <taxon>Pseudomonadota</taxon>
        <taxon>Gammaproteobacteria</taxon>
        <taxon>Lysobacterales</taxon>
        <taxon>Rhodanobacteraceae</taxon>
        <taxon>Dyella</taxon>
    </lineage>
</organism>
<comment type="catalytic activity">
    <reaction evidence="1">
        <text>ATP + protein L-histidine = ADP + protein N-phospho-L-histidine.</text>
        <dbReference type="EC" id="2.7.13.3"/>
    </reaction>
</comment>
<keyword evidence="9" id="KW-1185">Reference proteome</keyword>
<accession>A0A370XDN1</accession>
<dbReference type="GO" id="GO:0000155">
    <property type="term" value="F:phosphorelay sensor kinase activity"/>
    <property type="evidence" value="ECO:0007669"/>
    <property type="project" value="TreeGrafter"/>
</dbReference>
<dbReference type="SMART" id="SM00387">
    <property type="entry name" value="HATPase_c"/>
    <property type="match status" value="1"/>
</dbReference>
<dbReference type="PROSITE" id="PS50109">
    <property type="entry name" value="HIS_KIN"/>
    <property type="match status" value="1"/>
</dbReference>
<evidence type="ECO:0000256" key="6">
    <source>
        <dbReference type="ARBA" id="ARBA00023012"/>
    </source>
</evidence>
<evidence type="ECO:0000313" key="9">
    <source>
        <dbReference type="Proteomes" id="UP000255334"/>
    </source>
</evidence>
<dbReference type="Pfam" id="PF02518">
    <property type="entry name" value="HATPase_c"/>
    <property type="match status" value="1"/>
</dbReference>
<protein>
    <recommendedName>
        <fullName evidence="2">histidine kinase</fullName>
        <ecNumber evidence="2">2.7.13.3</ecNumber>
    </recommendedName>
</protein>
<evidence type="ECO:0000256" key="2">
    <source>
        <dbReference type="ARBA" id="ARBA00012438"/>
    </source>
</evidence>
<dbReference type="InterPro" id="IPR004358">
    <property type="entry name" value="Sig_transdc_His_kin-like_C"/>
</dbReference>
<keyword evidence="6" id="KW-0902">Two-component regulatory system</keyword>
<dbReference type="SUPFAM" id="SSF55874">
    <property type="entry name" value="ATPase domain of HSP90 chaperone/DNA topoisomerase II/histidine kinase"/>
    <property type="match status" value="1"/>
</dbReference>
<dbReference type="InterPro" id="IPR005467">
    <property type="entry name" value="His_kinase_dom"/>
</dbReference>
<dbReference type="AlphaFoldDB" id="A0A370XDN1"/>
<comment type="caution">
    <text evidence="8">The sequence shown here is derived from an EMBL/GenBank/DDBJ whole genome shotgun (WGS) entry which is preliminary data.</text>
</comment>
<dbReference type="EMBL" id="QRBF01000001">
    <property type="protein sequence ID" value="RDS86387.1"/>
    <property type="molecule type" value="Genomic_DNA"/>
</dbReference>